<protein>
    <submittedName>
        <fullName evidence="1">Uncharacterized protein</fullName>
    </submittedName>
</protein>
<name>A0ABU0IVN8_9CAUL</name>
<dbReference type="RefSeq" id="WP_307351912.1">
    <property type="nucleotide sequence ID" value="NZ_JAUSVS010000009.1"/>
</dbReference>
<organism evidence="1 2">
    <name type="scientific">Caulobacter ginsengisoli</name>
    <dbReference type="NCBI Taxonomy" id="400775"/>
    <lineage>
        <taxon>Bacteria</taxon>
        <taxon>Pseudomonadati</taxon>
        <taxon>Pseudomonadota</taxon>
        <taxon>Alphaproteobacteria</taxon>
        <taxon>Caulobacterales</taxon>
        <taxon>Caulobacteraceae</taxon>
        <taxon>Caulobacter</taxon>
    </lineage>
</organism>
<sequence length="66" mass="7365">MIHITKLAGRYMVRATPPEVGKAKACLMPMDAREVVEWLIRHGCHLQEAFDAMFVADPEAAAAELR</sequence>
<evidence type="ECO:0000313" key="2">
    <source>
        <dbReference type="Proteomes" id="UP001228905"/>
    </source>
</evidence>
<accession>A0ABU0IVN8</accession>
<gene>
    <name evidence="1" type="ORF">QO010_003876</name>
</gene>
<dbReference type="Proteomes" id="UP001228905">
    <property type="component" value="Unassembled WGS sequence"/>
</dbReference>
<comment type="caution">
    <text evidence="1">The sequence shown here is derived from an EMBL/GenBank/DDBJ whole genome shotgun (WGS) entry which is preliminary data.</text>
</comment>
<keyword evidence="2" id="KW-1185">Reference proteome</keyword>
<proteinExistence type="predicted"/>
<reference evidence="1 2" key="1">
    <citation type="submission" date="2023-07" db="EMBL/GenBank/DDBJ databases">
        <title>Genomic Encyclopedia of Type Strains, Phase IV (KMG-IV): sequencing the most valuable type-strain genomes for metagenomic binning, comparative biology and taxonomic classification.</title>
        <authorList>
            <person name="Goeker M."/>
        </authorList>
    </citation>
    <scope>NUCLEOTIDE SEQUENCE [LARGE SCALE GENOMIC DNA]</scope>
    <source>
        <strain evidence="1 2">DSM 18695</strain>
    </source>
</reference>
<evidence type="ECO:0000313" key="1">
    <source>
        <dbReference type="EMBL" id="MDQ0466083.1"/>
    </source>
</evidence>
<dbReference type="EMBL" id="JAUSVS010000009">
    <property type="protein sequence ID" value="MDQ0466083.1"/>
    <property type="molecule type" value="Genomic_DNA"/>
</dbReference>